<organism evidence="2 3">
    <name type="scientific">Panicum virgatum</name>
    <name type="common">Blackwell switchgrass</name>
    <dbReference type="NCBI Taxonomy" id="38727"/>
    <lineage>
        <taxon>Eukaryota</taxon>
        <taxon>Viridiplantae</taxon>
        <taxon>Streptophyta</taxon>
        <taxon>Embryophyta</taxon>
        <taxon>Tracheophyta</taxon>
        <taxon>Spermatophyta</taxon>
        <taxon>Magnoliopsida</taxon>
        <taxon>Liliopsida</taxon>
        <taxon>Poales</taxon>
        <taxon>Poaceae</taxon>
        <taxon>PACMAD clade</taxon>
        <taxon>Panicoideae</taxon>
        <taxon>Panicodae</taxon>
        <taxon>Paniceae</taxon>
        <taxon>Panicinae</taxon>
        <taxon>Panicum</taxon>
        <taxon>Panicum sect. Hiantes</taxon>
    </lineage>
</organism>
<accession>A0A8T0PP44</accession>
<sequence length="122" mass="13171">MFITPSAYRVRTRDGRQLQVAGVGTIHLDSFHISDVLYVPGFRAGVSLVSVSNLGERGYVVASGRGQCHVQDQSTGDVVGKGQLHNQDGLYHLEYLKIPPDTSETTLPPYGGPLHCTHPAIS</sequence>
<dbReference type="Pfam" id="PF22936">
    <property type="entry name" value="Pol_BBD"/>
    <property type="match status" value="1"/>
</dbReference>
<dbReference type="EMBL" id="CM029051">
    <property type="protein sequence ID" value="KAG2564117.1"/>
    <property type="molecule type" value="Genomic_DNA"/>
</dbReference>
<name>A0A8T0PP44_PANVG</name>
<proteinExistence type="predicted"/>
<evidence type="ECO:0000313" key="2">
    <source>
        <dbReference type="EMBL" id="KAG2564117.1"/>
    </source>
</evidence>
<dbReference type="InterPro" id="IPR054722">
    <property type="entry name" value="PolX-like_BBD"/>
</dbReference>
<dbReference type="Proteomes" id="UP000823388">
    <property type="component" value="Chromosome 8K"/>
</dbReference>
<evidence type="ECO:0000259" key="1">
    <source>
        <dbReference type="Pfam" id="PF22936"/>
    </source>
</evidence>
<dbReference type="AlphaFoldDB" id="A0A8T0PP44"/>
<protein>
    <recommendedName>
        <fullName evidence="1">Retrovirus-related Pol polyprotein from transposon TNT 1-94-like beta-barrel domain-containing protein</fullName>
    </recommendedName>
</protein>
<gene>
    <name evidence="2" type="ORF">PVAP13_8KG384600</name>
</gene>
<evidence type="ECO:0000313" key="3">
    <source>
        <dbReference type="Proteomes" id="UP000823388"/>
    </source>
</evidence>
<feature type="domain" description="Retrovirus-related Pol polyprotein from transposon TNT 1-94-like beta-barrel" evidence="1">
    <location>
        <begin position="9"/>
        <end position="59"/>
    </location>
</feature>
<comment type="caution">
    <text evidence="2">The sequence shown here is derived from an EMBL/GenBank/DDBJ whole genome shotgun (WGS) entry which is preliminary data.</text>
</comment>
<keyword evidence="3" id="KW-1185">Reference proteome</keyword>
<reference evidence="2" key="1">
    <citation type="submission" date="2020-05" db="EMBL/GenBank/DDBJ databases">
        <title>WGS assembly of Panicum virgatum.</title>
        <authorList>
            <person name="Lovell J.T."/>
            <person name="Jenkins J."/>
            <person name="Shu S."/>
            <person name="Juenger T.E."/>
            <person name="Schmutz J."/>
        </authorList>
    </citation>
    <scope>NUCLEOTIDE SEQUENCE</scope>
    <source>
        <strain evidence="2">AP13</strain>
    </source>
</reference>